<evidence type="ECO:0000256" key="1">
    <source>
        <dbReference type="SAM" id="MobiDB-lite"/>
    </source>
</evidence>
<feature type="compositionally biased region" description="Basic and acidic residues" evidence="1">
    <location>
        <begin position="1"/>
        <end position="15"/>
    </location>
</feature>
<keyword evidence="3" id="KW-1185">Reference proteome</keyword>
<evidence type="ECO:0000313" key="2">
    <source>
        <dbReference type="EMBL" id="AJE85648.1"/>
    </source>
</evidence>
<proteinExistence type="predicted"/>
<accession>A0A0B5ES58</accession>
<protein>
    <submittedName>
        <fullName evidence="2">Uncharacterized protein</fullName>
    </submittedName>
</protein>
<dbReference type="AlphaFoldDB" id="A0A0B5ES58"/>
<dbReference type="Proteomes" id="UP000031523">
    <property type="component" value="Chromosome"/>
</dbReference>
<dbReference type="EMBL" id="CP010519">
    <property type="protein sequence ID" value="AJE85648.1"/>
    <property type="molecule type" value="Genomic_DNA"/>
</dbReference>
<feature type="region of interest" description="Disordered" evidence="1">
    <location>
        <begin position="1"/>
        <end position="62"/>
    </location>
</feature>
<feature type="compositionally biased region" description="Low complexity" evidence="1">
    <location>
        <begin position="36"/>
        <end position="46"/>
    </location>
</feature>
<sequence>MRGEVTHADSLRRSGDSPGQGAPGGRPTGGRRRRGPGPARSGSSARYRGRCPDPAPRGQPTR</sequence>
<reference evidence="2 3" key="1">
    <citation type="submission" date="2015-01" db="EMBL/GenBank/DDBJ databases">
        <title>Enhanced salinomycin production by adjusting the supply of polyketide extender units in Streptomyce albus DSM 41398.</title>
        <authorList>
            <person name="Lu C."/>
        </authorList>
    </citation>
    <scope>NUCLEOTIDE SEQUENCE [LARGE SCALE GENOMIC DNA]</scope>
    <source>
        <strain evidence="3">ATCC 21838 / DSM 41398 / FERM P-419 / JCM 4703 / NBRC 107858</strain>
    </source>
</reference>
<dbReference type="KEGG" id="sals:SLNWT_5272"/>
<evidence type="ECO:0000313" key="3">
    <source>
        <dbReference type="Proteomes" id="UP000031523"/>
    </source>
</evidence>
<feature type="compositionally biased region" description="Pro residues" evidence="1">
    <location>
        <begin position="53"/>
        <end position="62"/>
    </location>
</feature>
<organism evidence="2 3">
    <name type="scientific">Streptomyces albus (strain ATCC 21838 / DSM 41398 / FERM P-419 / JCM 4703 / NBRC 107858)</name>
    <dbReference type="NCBI Taxonomy" id="1081613"/>
    <lineage>
        <taxon>Bacteria</taxon>
        <taxon>Bacillati</taxon>
        <taxon>Actinomycetota</taxon>
        <taxon>Actinomycetes</taxon>
        <taxon>Kitasatosporales</taxon>
        <taxon>Streptomycetaceae</taxon>
        <taxon>Streptomyces</taxon>
    </lineage>
</organism>
<gene>
    <name evidence="2" type="ORF">SLNWT_5272</name>
</gene>
<name>A0A0B5ES58_STRA4</name>